<organism evidence="9 10">
    <name type="scientific">Pannonibacter phragmitetus</name>
    <dbReference type="NCBI Taxonomy" id="121719"/>
    <lineage>
        <taxon>Bacteria</taxon>
        <taxon>Pseudomonadati</taxon>
        <taxon>Pseudomonadota</taxon>
        <taxon>Alphaproteobacteria</taxon>
        <taxon>Hyphomicrobiales</taxon>
        <taxon>Stappiaceae</taxon>
        <taxon>Pannonibacter</taxon>
    </lineage>
</organism>
<keyword evidence="5 7" id="KW-1133">Transmembrane helix</keyword>
<keyword evidence="4 7" id="KW-0812">Transmembrane</keyword>
<dbReference type="PROSITE" id="PS00994">
    <property type="entry name" value="FHIPEP"/>
    <property type="match status" value="1"/>
</dbReference>
<evidence type="ECO:0000313" key="9">
    <source>
        <dbReference type="EMBL" id="SUB02068.1"/>
    </source>
</evidence>
<evidence type="ECO:0000256" key="6">
    <source>
        <dbReference type="ARBA" id="ARBA00023136"/>
    </source>
</evidence>
<protein>
    <recommendedName>
        <fullName evidence="7">Flagellar biosynthesis protein FlhA</fullName>
    </recommendedName>
</protein>
<keyword evidence="9" id="KW-0966">Cell projection</keyword>
<dbReference type="PIRSF" id="PIRSF005419">
    <property type="entry name" value="FlhA"/>
    <property type="match status" value="1"/>
</dbReference>
<dbReference type="Proteomes" id="UP000255000">
    <property type="component" value="Unassembled WGS sequence"/>
</dbReference>
<dbReference type="OrthoDB" id="9759185at2"/>
<evidence type="ECO:0000256" key="5">
    <source>
        <dbReference type="ARBA" id="ARBA00022989"/>
    </source>
</evidence>
<dbReference type="InterPro" id="IPR006301">
    <property type="entry name" value="FlhA"/>
</dbReference>
<gene>
    <name evidence="9" type="primary">flhA_3</name>
    <name evidence="7" type="synonym">flhA</name>
    <name evidence="9" type="ORF">NCTC13350_03017</name>
</gene>
<feature type="transmembrane region" description="Helical" evidence="7">
    <location>
        <begin position="229"/>
        <end position="254"/>
    </location>
</feature>
<dbReference type="PANTHER" id="PTHR30161">
    <property type="entry name" value="FLAGELLAR EXPORT PROTEIN, MEMBRANE FLHA SUBUNIT-RELATED"/>
    <property type="match status" value="1"/>
</dbReference>
<feature type="transmembrane region" description="Helical" evidence="7">
    <location>
        <begin position="315"/>
        <end position="344"/>
    </location>
</feature>
<reference evidence="9 10" key="1">
    <citation type="submission" date="2018-06" db="EMBL/GenBank/DDBJ databases">
        <authorList>
            <consortium name="Pathogen Informatics"/>
            <person name="Doyle S."/>
        </authorList>
    </citation>
    <scope>NUCLEOTIDE SEQUENCE [LARGE SCALE GENOMIC DNA]</scope>
    <source>
        <strain evidence="9 10">NCTC13350</strain>
    </source>
</reference>
<evidence type="ECO:0000313" key="10">
    <source>
        <dbReference type="Proteomes" id="UP000255000"/>
    </source>
</evidence>
<keyword evidence="6 7" id="KW-0472">Membrane</keyword>
<dbReference type="Pfam" id="PF00771">
    <property type="entry name" value="FHIPEP"/>
    <property type="match status" value="1"/>
</dbReference>
<feature type="transmembrane region" description="Helical" evidence="7">
    <location>
        <begin position="96"/>
        <end position="116"/>
    </location>
</feature>
<evidence type="ECO:0000256" key="1">
    <source>
        <dbReference type="ARBA" id="ARBA00004651"/>
    </source>
</evidence>
<dbReference type="AlphaFoldDB" id="A0A378ZYC6"/>
<comment type="subcellular location">
    <subcellularLocation>
        <location evidence="1 7">Cell membrane</location>
        <topology evidence="1 7">Multi-pass membrane protein</topology>
    </subcellularLocation>
</comment>
<dbReference type="InterPro" id="IPR001712">
    <property type="entry name" value="T3SS_FHIPEP"/>
</dbReference>
<keyword evidence="7" id="KW-1006">Bacterial flagellum protein export</keyword>
<dbReference type="InterPro" id="IPR042196">
    <property type="entry name" value="FHIPEP_4"/>
</dbReference>
<proteinExistence type="inferred from homology"/>
<evidence type="ECO:0000256" key="4">
    <source>
        <dbReference type="ARBA" id="ARBA00022692"/>
    </source>
</evidence>
<comment type="similarity">
    <text evidence="2 7">Belongs to the FHIPEP (flagella/HR/invasion proteins export pore) family.</text>
</comment>
<feature type="transmembrane region" description="Helical" evidence="7">
    <location>
        <begin position="65"/>
        <end position="84"/>
    </location>
</feature>
<feature type="transmembrane region" description="Helical" evidence="7">
    <location>
        <begin position="136"/>
        <end position="159"/>
    </location>
</feature>
<dbReference type="InterPro" id="IPR042193">
    <property type="entry name" value="FHIPEP_3"/>
</dbReference>
<dbReference type="InterPro" id="IPR042194">
    <property type="entry name" value="FHIPEP_1"/>
</dbReference>
<keyword evidence="7" id="KW-0813">Transport</keyword>
<feature type="region of interest" description="Disordered" evidence="8">
    <location>
        <begin position="1"/>
        <end position="22"/>
    </location>
</feature>
<feature type="transmembrane region" description="Helical" evidence="7">
    <location>
        <begin position="274"/>
        <end position="294"/>
    </location>
</feature>
<dbReference type="RefSeq" id="WP_019963900.1">
    <property type="nucleotide sequence ID" value="NZ_UGSK01000001.1"/>
</dbReference>
<keyword evidence="9" id="KW-0969">Cilium</keyword>
<evidence type="ECO:0000256" key="7">
    <source>
        <dbReference type="RuleBase" id="RU364093"/>
    </source>
</evidence>
<name>A0A378ZYC6_9HYPH</name>
<evidence type="ECO:0000256" key="8">
    <source>
        <dbReference type="SAM" id="MobiDB-lite"/>
    </source>
</evidence>
<dbReference type="NCBIfam" id="TIGR01398">
    <property type="entry name" value="FlhA"/>
    <property type="match status" value="1"/>
</dbReference>
<evidence type="ECO:0000256" key="2">
    <source>
        <dbReference type="ARBA" id="ARBA00008835"/>
    </source>
</evidence>
<keyword evidence="7" id="KW-0653">Protein transport</keyword>
<sequence length="718" mass="76620">MSEASANGSGTPPPPGGRGPGTGVQLPNIGDIWRALRQGDLGLAIGVMVILVLLIVPMPSMLLDMFLAISIIFSVMILMTGLFIQQPLEFSSFPTVLLIATMLRLALNLASTRLILANGHEGTAAAGHVIQSFGNFVMGGNFVIGIIVFAILVIVNFIVITKGSGRIAEVAARFTLDAMPGKQMAIDADLSAGLIDEGEARRRRKQLEEESTFFGAMDGASKFVRGDAIAGLLITFINVIAGIIIGVAQMGLTFGEAAQNYTLLTVGDGLVSQIPALIVSTAAGILVSKAGVVGSADKAMVAQFTGYPKALGMSAAVMVTLAFLPGMPMIPFVSLAALAGWLAFKTGNVKQQKAAEEVAKKVIEEAPKPPSEPPITDSLKMDELRIELGYALLPLINGRESGGADQLTEQIKALRRQVAADMGIIMPPVRILDNIQLGANDYVLKVKEVDAGKGSLYPNRYMVMDPAGGQVKLPGTHTIEPTFGLPATWVEAAYREDASLRGYTVVDPATVLSTHLTETIKANVAELLTYADVQKLLKELKGDQAKLVDDLIPSQINVSGVQRVLQTLLGERVSVRDLGTILEGIAEAVGFTRNTNTIAEHVRSRLARQLCAANMAPGGYLPLIALSPRWEQSFLEAIVGEGEERQLAMQPSKLQEFVTLVRDAFEHAATQGEVPVLLTSPQTRPFVRSIVERFRAHTTVMSQNEVHPRAKLKTVGSI</sequence>
<dbReference type="PRINTS" id="PR00949">
    <property type="entry name" value="TYPE3IMAPROT"/>
</dbReference>
<keyword evidence="7" id="KW-1005">Bacterial flagellum biogenesis</keyword>
<dbReference type="GO" id="GO:0005886">
    <property type="term" value="C:plasma membrane"/>
    <property type="evidence" value="ECO:0007669"/>
    <property type="project" value="UniProtKB-SubCell"/>
</dbReference>
<evidence type="ECO:0000256" key="3">
    <source>
        <dbReference type="ARBA" id="ARBA00022475"/>
    </source>
</evidence>
<comment type="function">
    <text evidence="7">Required for formation of the rod structure of the flagellar apparatus. Together with FliI and FliH, may constitute the export apparatus of flagellin.</text>
</comment>
<feature type="transmembrane region" description="Helical" evidence="7">
    <location>
        <begin position="41"/>
        <end position="59"/>
    </location>
</feature>
<keyword evidence="9" id="KW-0282">Flagellum</keyword>
<dbReference type="GO" id="GO:0009306">
    <property type="term" value="P:protein secretion"/>
    <property type="evidence" value="ECO:0007669"/>
    <property type="project" value="InterPro"/>
</dbReference>
<dbReference type="Gene3D" id="1.10.8.540">
    <property type="entry name" value="FHIPEP family, domain 3"/>
    <property type="match status" value="1"/>
</dbReference>
<dbReference type="PANTHER" id="PTHR30161:SF1">
    <property type="entry name" value="FLAGELLAR BIOSYNTHESIS PROTEIN FLHA-RELATED"/>
    <property type="match status" value="1"/>
</dbReference>
<accession>A0A378ZYC6</accession>
<dbReference type="InterPro" id="IPR025505">
    <property type="entry name" value="FHIPEP_CS"/>
</dbReference>
<dbReference type="Gene3D" id="3.40.30.60">
    <property type="entry name" value="FHIPEP family, domain 1"/>
    <property type="match status" value="1"/>
</dbReference>
<dbReference type="EMBL" id="UGSK01000001">
    <property type="protein sequence ID" value="SUB02068.1"/>
    <property type="molecule type" value="Genomic_DNA"/>
</dbReference>
<dbReference type="GO" id="GO:0044780">
    <property type="term" value="P:bacterial-type flagellum assembly"/>
    <property type="evidence" value="ECO:0007669"/>
    <property type="project" value="InterPro"/>
</dbReference>
<keyword evidence="3 7" id="KW-1003">Cell membrane</keyword>
<dbReference type="Gene3D" id="3.40.50.12790">
    <property type="entry name" value="FHIPEP family, domain 4"/>
    <property type="match status" value="1"/>
</dbReference>